<reference evidence="3" key="3">
    <citation type="journal article" date="2016" name="Gigascience">
        <title>De novo construction of an expanded transcriptome assembly for the western tarnished plant bug, Lygus hesperus.</title>
        <authorList>
            <person name="Tassone E.E."/>
            <person name="Geib S.M."/>
            <person name="Hall B."/>
            <person name="Fabrick J.A."/>
            <person name="Brent C.S."/>
            <person name="Hull J.J."/>
        </authorList>
    </citation>
    <scope>NUCLEOTIDE SEQUENCE</scope>
</reference>
<name>A0A0A9ZAI7_LYGHE</name>
<dbReference type="AlphaFoldDB" id="A0A0A9ZAI7"/>
<evidence type="ECO:0000256" key="1">
    <source>
        <dbReference type="SAM" id="MobiDB-lite"/>
    </source>
</evidence>
<reference evidence="2" key="1">
    <citation type="journal article" date="2014" name="PLoS ONE">
        <title>Transcriptome-Based Identification of ABC Transporters in the Western Tarnished Plant Bug Lygus hesperus.</title>
        <authorList>
            <person name="Hull J.J."/>
            <person name="Chaney K."/>
            <person name="Geib S.M."/>
            <person name="Fabrick J.A."/>
            <person name="Brent C.S."/>
            <person name="Walsh D."/>
            <person name="Lavine L.C."/>
        </authorList>
    </citation>
    <scope>NUCLEOTIDE SEQUENCE</scope>
</reference>
<accession>A0A0A9ZAI7</accession>
<sequence>NNNNNNSTSKIDIVPFRSTCIASSPDTCLRHGLDDTSHTSTHVVSPSEQPDKSSCKLTQDGVTPNTNSIECDGKDDNINNSSNYLRAQLPQFVDTSCFMPFSPQSYNAACQMTGSVAGNSLQANSSQSFLASIPYTYHAARRVFDQSPYNSSTATSYVNSSPTYMTTLSSTLANTTVPQDVSSSLAAASAMFAPVTTATTTHPTQPFVLPFSQLNSAVQSATSPPSA</sequence>
<organism evidence="2">
    <name type="scientific">Lygus hesperus</name>
    <name type="common">Western plant bug</name>
    <dbReference type="NCBI Taxonomy" id="30085"/>
    <lineage>
        <taxon>Eukaryota</taxon>
        <taxon>Metazoa</taxon>
        <taxon>Ecdysozoa</taxon>
        <taxon>Arthropoda</taxon>
        <taxon>Hexapoda</taxon>
        <taxon>Insecta</taxon>
        <taxon>Pterygota</taxon>
        <taxon>Neoptera</taxon>
        <taxon>Paraneoptera</taxon>
        <taxon>Hemiptera</taxon>
        <taxon>Heteroptera</taxon>
        <taxon>Panheteroptera</taxon>
        <taxon>Cimicomorpha</taxon>
        <taxon>Miridae</taxon>
        <taxon>Mirini</taxon>
        <taxon>Lygus</taxon>
    </lineage>
</organism>
<reference evidence="2" key="2">
    <citation type="submission" date="2014-07" db="EMBL/GenBank/DDBJ databases">
        <authorList>
            <person name="Hull J."/>
        </authorList>
    </citation>
    <scope>NUCLEOTIDE SEQUENCE</scope>
</reference>
<feature type="non-terminal residue" evidence="2">
    <location>
        <position position="1"/>
    </location>
</feature>
<proteinExistence type="predicted"/>
<protein>
    <submittedName>
        <fullName evidence="2">Uncharacterized protein</fullName>
    </submittedName>
</protein>
<dbReference type="EMBL" id="GDHC01012911">
    <property type="protein sequence ID" value="JAQ05718.1"/>
    <property type="molecule type" value="Transcribed_RNA"/>
</dbReference>
<feature type="region of interest" description="Disordered" evidence="1">
    <location>
        <begin position="36"/>
        <end position="61"/>
    </location>
</feature>
<evidence type="ECO:0000313" key="2">
    <source>
        <dbReference type="EMBL" id="JAG41439.1"/>
    </source>
</evidence>
<evidence type="ECO:0000313" key="3">
    <source>
        <dbReference type="EMBL" id="JAQ05718.1"/>
    </source>
</evidence>
<gene>
    <name evidence="2" type="ORF">CM83_24652</name>
    <name evidence="3" type="ORF">g.7515</name>
</gene>
<dbReference type="EMBL" id="GBHO01002165">
    <property type="protein sequence ID" value="JAG41439.1"/>
    <property type="molecule type" value="Transcribed_RNA"/>
</dbReference>